<dbReference type="PROSITE" id="PS51352">
    <property type="entry name" value="THIOREDOXIN_2"/>
    <property type="match status" value="1"/>
</dbReference>
<dbReference type="PANTHER" id="PTHR45663:SF11">
    <property type="entry name" value="GEO12009P1"/>
    <property type="match status" value="1"/>
</dbReference>
<evidence type="ECO:0000256" key="2">
    <source>
        <dbReference type="ARBA" id="ARBA00022448"/>
    </source>
</evidence>
<evidence type="ECO:0000259" key="11">
    <source>
        <dbReference type="PROSITE" id="PS51352"/>
    </source>
</evidence>
<dbReference type="PANTHER" id="PTHR45663">
    <property type="entry name" value="GEO12009P1"/>
    <property type="match status" value="1"/>
</dbReference>
<keyword evidence="4 10" id="KW-1015">Disulfide bond</keyword>
<evidence type="ECO:0000313" key="12">
    <source>
        <dbReference type="EMBL" id="QHD65483.1"/>
    </source>
</evidence>
<dbReference type="SUPFAM" id="SSF52833">
    <property type="entry name" value="Thioredoxin-like"/>
    <property type="match status" value="1"/>
</dbReference>
<keyword evidence="2" id="KW-0813">Transport</keyword>
<comment type="function">
    <text evidence="6">Component of the thioredoxin-thioredoxin reductase system. Participates in various redox reactions through the reversible oxidation of its active center dithiol to a disulfide and catalyzes dithiol-disulfide exchange reactions.</text>
</comment>
<evidence type="ECO:0000256" key="7">
    <source>
        <dbReference type="NCBIfam" id="TIGR01068"/>
    </source>
</evidence>
<feature type="disulfide bond" description="Redox-active" evidence="10">
    <location>
        <begin position="27"/>
        <end position="30"/>
    </location>
</feature>
<dbReference type="Gene3D" id="3.40.30.10">
    <property type="entry name" value="Glutaredoxin"/>
    <property type="match status" value="1"/>
</dbReference>
<dbReference type="GO" id="GO:0045454">
    <property type="term" value="P:cell redox homeostasis"/>
    <property type="evidence" value="ECO:0007669"/>
    <property type="project" value="TreeGrafter"/>
</dbReference>
<feature type="site" description="Contributes to redox potential value" evidence="9">
    <location>
        <position position="29"/>
    </location>
</feature>
<evidence type="ECO:0000313" key="13">
    <source>
        <dbReference type="Proteomes" id="UP000464912"/>
    </source>
</evidence>
<keyword evidence="3" id="KW-0249">Electron transport</keyword>
<dbReference type="InterPro" id="IPR013766">
    <property type="entry name" value="Thioredoxin_domain"/>
</dbReference>
<dbReference type="Proteomes" id="UP000464912">
    <property type="component" value="Chromosome"/>
</dbReference>
<organism evidence="12 13">
    <name type="scientific">Neorickettsia findlayensis</name>
    <dbReference type="NCBI Taxonomy" id="2686014"/>
    <lineage>
        <taxon>Bacteria</taxon>
        <taxon>Pseudomonadati</taxon>
        <taxon>Pseudomonadota</taxon>
        <taxon>Alphaproteobacteria</taxon>
        <taxon>Rickettsiales</taxon>
        <taxon>Anaplasmataceae</taxon>
        <taxon>Neorickettsia</taxon>
    </lineage>
</organism>
<evidence type="ECO:0000256" key="10">
    <source>
        <dbReference type="PIRSR" id="PIRSR000077-4"/>
    </source>
</evidence>
<protein>
    <recommendedName>
        <fullName evidence="7 8">Thioredoxin</fullName>
    </recommendedName>
</protein>
<sequence length="102" mass="11133">MDELSDFPTQVSGSSGLVLLDFWADWCAPCKQLIPTLDAFAESTEDVKVYKVNIDGPGQDLAVSNGVRAVPTLILFKDGKIVDRKVGVLSLSQLKEWVAMFS</sequence>
<dbReference type="NCBIfam" id="TIGR01068">
    <property type="entry name" value="thioredoxin"/>
    <property type="match status" value="1"/>
</dbReference>
<dbReference type="InterPro" id="IPR017937">
    <property type="entry name" value="Thioredoxin_CS"/>
</dbReference>
<evidence type="ECO:0000256" key="8">
    <source>
        <dbReference type="PIRNR" id="PIRNR000077"/>
    </source>
</evidence>
<accession>A0A6P1GBA8</accession>
<proteinExistence type="inferred from homology"/>
<dbReference type="GO" id="GO:0015035">
    <property type="term" value="F:protein-disulfide reductase activity"/>
    <property type="evidence" value="ECO:0007669"/>
    <property type="project" value="UniProtKB-UniRule"/>
</dbReference>
<evidence type="ECO:0000256" key="4">
    <source>
        <dbReference type="ARBA" id="ARBA00023157"/>
    </source>
</evidence>
<evidence type="ECO:0000256" key="5">
    <source>
        <dbReference type="ARBA" id="ARBA00023284"/>
    </source>
</evidence>
<reference evidence="12 13" key="1">
    <citation type="journal article" date="2020" name="MBio">
        <title>Erratum for Teymournejad et al., 'Isolation and Molecular Analysis of a Novel Neorickettsia Species That Causes Potomac Horse Fever'.</title>
        <authorList>
            <person name="Teymournejad O."/>
            <person name="Lin M."/>
            <person name="Bekebrede H."/>
            <person name="Kamr A."/>
            <person name="Toribio R.E."/>
            <person name="Arroyo L.G."/>
            <person name="Baird J.D."/>
            <person name="Rikihisa Y."/>
        </authorList>
    </citation>
    <scope>NUCLEOTIDE SEQUENCE [LARGE SCALE GENOMIC DNA]</scope>
    <source>
        <strain evidence="12 13">Fin17</strain>
    </source>
</reference>
<dbReference type="PRINTS" id="PR00421">
    <property type="entry name" value="THIOREDOXIN"/>
</dbReference>
<name>A0A6P1GBA8_9RICK</name>
<feature type="site" description="Contributes to redox potential value" evidence="9">
    <location>
        <position position="28"/>
    </location>
</feature>
<feature type="domain" description="Thioredoxin" evidence="11">
    <location>
        <begin position="1"/>
        <end position="102"/>
    </location>
</feature>
<evidence type="ECO:0000256" key="3">
    <source>
        <dbReference type="ARBA" id="ARBA00022982"/>
    </source>
</evidence>
<feature type="active site" description="Nucleophile" evidence="9">
    <location>
        <position position="30"/>
    </location>
</feature>
<dbReference type="Pfam" id="PF00085">
    <property type="entry name" value="Thioredoxin"/>
    <property type="match status" value="1"/>
</dbReference>
<dbReference type="InterPro" id="IPR005746">
    <property type="entry name" value="Thioredoxin"/>
</dbReference>
<gene>
    <name evidence="12" type="primary">trxA</name>
    <name evidence="12" type="ORF">GP480_03640</name>
</gene>
<keyword evidence="13" id="KW-1185">Reference proteome</keyword>
<dbReference type="PIRSF" id="PIRSF000077">
    <property type="entry name" value="Thioredoxin"/>
    <property type="match status" value="1"/>
</dbReference>
<evidence type="ECO:0000256" key="9">
    <source>
        <dbReference type="PIRSR" id="PIRSR000077-1"/>
    </source>
</evidence>
<dbReference type="InterPro" id="IPR036249">
    <property type="entry name" value="Thioredoxin-like_sf"/>
</dbReference>
<reference evidence="12 13" key="2">
    <citation type="journal article" date="2020" name="MBio">
        <title>Isolation and Molecular Analysis of a Novel Neorickettsia Species That Causes Potomac Horse Fever.</title>
        <authorList>
            <person name="Teymournejad O."/>
            <person name="Lin M."/>
            <person name="Bekebrede H."/>
            <person name="Kamr A."/>
            <person name="Toribio R.E."/>
            <person name="Arroyo L.G."/>
            <person name="Baird J.D."/>
            <person name="Rikihisa Y."/>
        </authorList>
    </citation>
    <scope>NUCLEOTIDE SEQUENCE [LARGE SCALE GENOMIC DNA]</scope>
    <source>
        <strain evidence="12 13">Fin17</strain>
    </source>
</reference>
<dbReference type="PROSITE" id="PS00194">
    <property type="entry name" value="THIOREDOXIN_1"/>
    <property type="match status" value="1"/>
</dbReference>
<dbReference type="EMBL" id="CP047224">
    <property type="protein sequence ID" value="QHD65483.1"/>
    <property type="molecule type" value="Genomic_DNA"/>
</dbReference>
<dbReference type="RefSeq" id="WP_160095922.1">
    <property type="nucleotide sequence ID" value="NZ_CP047224.1"/>
</dbReference>
<evidence type="ECO:0000256" key="1">
    <source>
        <dbReference type="ARBA" id="ARBA00008987"/>
    </source>
</evidence>
<dbReference type="AlphaFoldDB" id="A0A6P1GBA8"/>
<keyword evidence="5 10" id="KW-0676">Redox-active center</keyword>
<feature type="site" description="Deprotonates C-terminal active site Cys" evidence="9">
    <location>
        <position position="21"/>
    </location>
</feature>
<evidence type="ECO:0000256" key="6">
    <source>
        <dbReference type="ARBA" id="ARBA00025303"/>
    </source>
</evidence>
<dbReference type="GO" id="GO:0005829">
    <property type="term" value="C:cytosol"/>
    <property type="evidence" value="ECO:0007669"/>
    <property type="project" value="TreeGrafter"/>
</dbReference>
<comment type="similarity">
    <text evidence="1 8">Belongs to the thioredoxin family.</text>
</comment>
<dbReference type="KEGG" id="nef:GP480_03640"/>
<feature type="active site" description="Nucleophile" evidence="9">
    <location>
        <position position="27"/>
    </location>
</feature>
<dbReference type="CDD" id="cd02947">
    <property type="entry name" value="TRX_family"/>
    <property type="match status" value="1"/>
</dbReference>